<reference evidence="4 5" key="1">
    <citation type="submission" date="2017-02" db="EMBL/GenBank/DDBJ databases">
        <authorList>
            <person name="Peterson S.W."/>
        </authorList>
    </citation>
    <scope>NUCLEOTIDE SEQUENCE [LARGE SCALE GENOMIC DNA]</scope>
    <source>
        <strain evidence="4 5">DSM 21481</strain>
    </source>
</reference>
<gene>
    <name evidence="4" type="ORF">SAMN04324258_1048</name>
</gene>
<dbReference type="GO" id="GO:0008080">
    <property type="term" value="F:N-acetyltransferase activity"/>
    <property type="evidence" value="ECO:0007669"/>
    <property type="project" value="InterPro"/>
</dbReference>
<dbReference type="InterPro" id="IPR016181">
    <property type="entry name" value="Acyl_CoA_acyltransferase"/>
</dbReference>
<keyword evidence="1 4" id="KW-0808">Transferase</keyword>
<dbReference type="Pfam" id="PF00583">
    <property type="entry name" value="Acetyltransf_1"/>
    <property type="match status" value="1"/>
</dbReference>
<evidence type="ECO:0000313" key="4">
    <source>
        <dbReference type="EMBL" id="SKC46559.1"/>
    </source>
</evidence>
<dbReference type="InterPro" id="IPR045039">
    <property type="entry name" value="NSI-like"/>
</dbReference>
<evidence type="ECO:0000256" key="2">
    <source>
        <dbReference type="ARBA" id="ARBA00023315"/>
    </source>
</evidence>
<dbReference type="SUPFAM" id="SSF55729">
    <property type="entry name" value="Acyl-CoA N-acyltransferases (Nat)"/>
    <property type="match status" value="1"/>
</dbReference>
<name>A0A1T5J552_9MICO</name>
<sequence length="176" mass="19646">MRPDPSHDHGASYAVRPALPADMRAVRRLVEPYAERRILLAKEMVGYYEAVQEFLVAADVDGEVMGCGALHVMWDDLAEVRTLAADPAWRGRGVGHAIVEGLIGRARELGLRRVFCLTFEVGFFRTHGFREIDGTPVDAQVYTELLRSHDDGVAEFLDLARVKPNTLGNTRMLLEL</sequence>
<accession>A0A1T5J552</accession>
<organism evidence="4 5">
    <name type="scientific">Krasilnikoviella flava</name>
    <dbReference type="NCBI Taxonomy" id="526729"/>
    <lineage>
        <taxon>Bacteria</taxon>
        <taxon>Bacillati</taxon>
        <taxon>Actinomycetota</taxon>
        <taxon>Actinomycetes</taxon>
        <taxon>Micrococcales</taxon>
        <taxon>Promicromonosporaceae</taxon>
        <taxon>Krasilnikoviella</taxon>
    </lineage>
</organism>
<dbReference type="InterPro" id="IPR000182">
    <property type="entry name" value="GNAT_dom"/>
</dbReference>
<dbReference type="RefSeq" id="WP_281251987.1">
    <property type="nucleotide sequence ID" value="NZ_FUZQ01000002.1"/>
</dbReference>
<feature type="domain" description="N-acetyltransferase" evidence="3">
    <location>
        <begin position="13"/>
        <end position="147"/>
    </location>
</feature>
<evidence type="ECO:0000313" key="5">
    <source>
        <dbReference type="Proteomes" id="UP000189777"/>
    </source>
</evidence>
<protein>
    <submittedName>
        <fullName evidence="4">Amino-acid N-acetyltransferase</fullName>
    </submittedName>
</protein>
<dbReference type="GO" id="GO:0005737">
    <property type="term" value="C:cytoplasm"/>
    <property type="evidence" value="ECO:0007669"/>
    <property type="project" value="TreeGrafter"/>
</dbReference>
<dbReference type="Gene3D" id="3.40.630.30">
    <property type="match status" value="1"/>
</dbReference>
<keyword evidence="5" id="KW-1185">Reference proteome</keyword>
<proteinExistence type="predicted"/>
<dbReference type="STRING" id="526729.SAMN04324258_1048"/>
<dbReference type="Proteomes" id="UP000189777">
    <property type="component" value="Unassembled WGS sequence"/>
</dbReference>
<dbReference type="NCBIfam" id="NF005921">
    <property type="entry name" value="PRK07922.1"/>
    <property type="match status" value="1"/>
</dbReference>
<evidence type="ECO:0000259" key="3">
    <source>
        <dbReference type="PROSITE" id="PS51186"/>
    </source>
</evidence>
<dbReference type="EMBL" id="FUZQ01000002">
    <property type="protein sequence ID" value="SKC46559.1"/>
    <property type="molecule type" value="Genomic_DNA"/>
</dbReference>
<dbReference type="PANTHER" id="PTHR43626">
    <property type="entry name" value="ACYL-COA N-ACYLTRANSFERASE"/>
    <property type="match status" value="1"/>
</dbReference>
<dbReference type="PROSITE" id="PS51186">
    <property type="entry name" value="GNAT"/>
    <property type="match status" value="1"/>
</dbReference>
<keyword evidence="2" id="KW-0012">Acyltransferase</keyword>
<dbReference type="PANTHER" id="PTHR43626:SF4">
    <property type="entry name" value="GCN5-RELATED N-ACETYLTRANSFERASE 2, CHLOROPLASTIC"/>
    <property type="match status" value="1"/>
</dbReference>
<dbReference type="CDD" id="cd04301">
    <property type="entry name" value="NAT_SF"/>
    <property type="match status" value="1"/>
</dbReference>
<dbReference type="AlphaFoldDB" id="A0A1T5J552"/>
<evidence type="ECO:0000256" key="1">
    <source>
        <dbReference type="ARBA" id="ARBA00022679"/>
    </source>
</evidence>